<comment type="caution">
    <text evidence="3">The sequence shown here is derived from an EMBL/GenBank/DDBJ whole genome shotgun (WGS) entry which is preliminary data.</text>
</comment>
<dbReference type="Proteomes" id="UP000182932">
    <property type="component" value="Unassembled WGS sequence"/>
</dbReference>
<dbReference type="RefSeq" id="WP_074837716.1">
    <property type="nucleotide sequence ID" value="NZ_FNYY01000014.1"/>
</dbReference>
<dbReference type="Gene3D" id="1.20.1330.10">
    <property type="entry name" value="f41 fragment of flagellin, N-terminal domain"/>
    <property type="match status" value="1"/>
</dbReference>
<evidence type="ECO:0000313" key="3">
    <source>
        <dbReference type="EMBL" id="SEJ93621.1"/>
    </source>
</evidence>
<feature type="coiled-coil region" evidence="1">
    <location>
        <begin position="13"/>
        <end position="42"/>
    </location>
</feature>
<keyword evidence="3" id="KW-0966">Cell projection</keyword>
<feature type="domain" description="Flagellin C-terminal" evidence="2">
    <location>
        <begin position="278"/>
        <end position="347"/>
    </location>
</feature>
<keyword evidence="1" id="KW-0175">Coiled coil</keyword>
<protein>
    <submittedName>
        <fullName evidence="3">Flagellar hook-associated protein 3 FlgL</fullName>
    </submittedName>
</protein>
<dbReference type="EMBL" id="FNYY01000014">
    <property type="protein sequence ID" value="SEJ93621.1"/>
    <property type="molecule type" value="Genomic_DNA"/>
</dbReference>
<proteinExistence type="predicted"/>
<evidence type="ECO:0000259" key="2">
    <source>
        <dbReference type="Pfam" id="PF00700"/>
    </source>
</evidence>
<keyword evidence="4" id="KW-1185">Reference proteome</keyword>
<accession>A0A975WCP8</accession>
<dbReference type="InterPro" id="IPR046358">
    <property type="entry name" value="Flagellin_C"/>
</dbReference>
<gene>
    <name evidence="3" type="ORF">SAMN04487940_114100</name>
</gene>
<evidence type="ECO:0000256" key="1">
    <source>
        <dbReference type="SAM" id="Coils"/>
    </source>
</evidence>
<keyword evidence="3" id="KW-0282">Flagellum</keyword>
<dbReference type="SUPFAM" id="SSF64518">
    <property type="entry name" value="Phase 1 flagellin"/>
    <property type="match status" value="1"/>
</dbReference>
<organism evidence="3 4">
    <name type="scientific">Marinovum algicola</name>
    <dbReference type="NCBI Taxonomy" id="42444"/>
    <lineage>
        <taxon>Bacteria</taxon>
        <taxon>Pseudomonadati</taxon>
        <taxon>Pseudomonadota</taxon>
        <taxon>Alphaproteobacteria</taxon>
        <taxon>Rhodobacterales</taxon>
        <taxon>Roseobacteraceae</taxon>
        <taxon>Marinovum</taxon>
    </lineage>
</organism>
<reference evidence="3 4" key="1">
    <citation type="submission" date="2016-10" db="EMBL/GenBank/DDBJ databases">
        <authorList>
            <person name="Varghese N."/>
            <person name="Submissions S."/>
        </authorList>
    </citation>
    <scope>NUCLEOTIDE SEQUENCE [LARGE SCALE GENOMIC DNA]</scope>
    <source>
        <strain evidence="3 4">FF3</strain>
    </source>
</reference>
<evidence type="ECO:0000313" key="4">
    <source>
        <dbReference type="Proteomes" id="UP000182932"/>
    </source>
</evidence>
<dbReference type="Pfam" id="PF00700">
    <property type="entry name" value="Flagellin_C"/>
    <property type="match status" value="1"/>
</dbReference>
<keyword evidence="3" id="KW-0969">Cilium</keyword>
<sequence length="348" mass="35992">MIYNMTNGPSTLYSNLLRRNTNAELQNRLAQAEQELATGVQSDIYASLGASASEALALNAALDRDAAQVTANTLLGGRFDSMSRALGTIRESVQPAFDLAVANSTVGGSTGSGLQLQARVALDALIGQANATHAGLALFSGSASDTRSLTPWDQTSTSSGETPGAAIGALLAQGMGTGVEVTARIAEMDALFDNADGSFDALFDTGGGSAVTVNIGDGETLRLDVQANDPAFRDVLQGLAMLAATDAQEISDPSAYADWVGAATARLASGMEGLLDSQVRLDAGSARIDAANTRMQDRALVYSTRVSDLIGVDSYQAATEITALETQLQASYAVTARLSQLSFLNYMG</sequence>
<dbReference type="GeneID" id="80819763"/>
<name>A0A975WCP8_9RHOB</name>
<dbReference type="AlphaFoldDB" id="A0A975WCP8"/>